<sequence length="329" mass="37804">MTSKSDEAREPRRVELPTQQHTSGQKSQEIWAQIRKAMDGAVRLKIPARQIRATRAQPRKYFDFEGSSRIGESMGVTGQLEDLIVRKIRLDERGRKYELISGERRLRDERKAGGELWALVIEADTPTAFVIASIVNSHRRSLSIMERVNIVCFLHEDLRQTYDMIGTVVLDMHRSEVEKYYALRNINEELARKLQLHVVGGNLLSLDVLVTVARRENDTEREKWARIAVEKEIKRGSELMDRVRASGKRKPRDHNPEYGSPSEIRRAVQLSTNLLLTARRLRKVLEGLPRREPLPADHPFSQVDKNLEGAEGTIAASRKLIPVLIQRRK</sequence>
<dbReference type="InterPro" id="IPR003115">
    <property type="entry name" value="ParB_N"/>
</dbReference>
<dbReference type="Pfam" id="PF02195">
    <property type="entry name" value="ParB_N"/>
    <property type="match status" value="1"/>
</dbReference>
<dbReference type="GO" id="GO:0007059">
    <property type="term" value="P:chromosome segregation"/>
    <property type="evidence" value="ECO:0007669"/>
    <property type="project" value="TreeGrafter"/>
</dbReference>
<feature type="region of interest" description="Disordered" evidence="1">
    <location>
        <begin position="243"/>
        <end position="263"/>
    </location>
</feature>
<dbReference type="STRING" id="1798512.A3A39_01440"/>
<organism evidence="3 4">
    <name type="scientific">Candidatus Kaiserbacteria bacterium RIFCSPLOWO2_01_FULL_54_13</name>
    <dbReference type="NCBI Taxonomy" id="1798512"/>
    <lineage>
        <taxon>Bacteria</taxon>
        <taxon>Candidatus Kaiseribacteriota</taxon>
    </lineage>
</organism>
<dbReference type="GO" id="GO:0005694">
    <property type="term" value="C:chromosome"/>
    <property type="evidence" value="ECO:0007669"/>
    <property type="project" value="TreeGrafter"/>
</dbReference>
<dbReference type="InterPro" id="IPR050336">
    <property type="entry name" value="Chromosome_partition/occlusion"/>
</dbReference>
<feature type="compositionally biased region" description="Basic and acidic residues" evidence="1">
    <location>
        <begin position="1"/>
        <end position="15"/>
    </location>
</feature>
<evidence type="ECO:0000313" key="3">
    <source>
        <dbReference type="EMBL" id="OGG80596.1"/>
    </source>
</evidence>
<feature type="region of interest" description="Disordered" evidence="1">
    <location>
        <begin position="1"/>
        <end position="28"/>
    </location>
</feature>
<dbReference type="Gene3D" id="3.90.1530.30">
    <property type="match status" value="1"/>
</dbReference>
<dbReference type="SMART" id="SM00470">
    <property type="entry name" value="ParB"/>
    <property type="match status" value="1"/>
</dbReference>
<feature type="compositionally biased region" description="Polar residues" evidence="1">
    <location>
        <begin position="17"/>
        <end position="28"/>
    </location>
</feature>
<gene>
    <name evidence="3" type="ORF">A3A39_01440</name>
</gene>
<feature type="domain" description="ParB-like N-terminal" evidence="2">
    <location>
        <begin position="44"/>
        <end position="137"/>
    </location>
</feature>
<comment type="caution">
    <text evidence="3">The sequence shown here is derived from an EMBL/GenBank/DDBJ whole genome shotgun (WGS) entry which is preliminary data.</text>
</comment>
<reference evidence="3 4" key="1">
    <citation type="journal article" date="2016" name="Nat. Commun.">
        <title>Thousands of microbial genomes shed light on interconnected biogeochemical processes in an aquifer system.</title>
        <authorList>
            <person name="Anantharaman K."/>
            <person name="Brown C.T."/>
            <person name="Hug L.A."/>
            <person name="Sharon I."/>
            <person name="Castelle C.J."/>
            <person name="Probst A.J."/>
            <person name="Thomas B.C."/>
            <person name="Singh A."/>
            <person name="Wilkins M.J."/>
            <person name="Karaoz U."/>
            <person name="Brodie E.L."/>
            <person name="Williams K.H."/>
            <person name="Hubbard S.S."/>
            <person name="Banfield J.F."/>
        </authorList>
    </citation>
    <scope>NUCLEOTIDE SEQUENCE [LARGE SCALE GENOMIC DNA]</scope>
</reference>
<dbReference type="PANTHER" id="PTHR33375:SF1">
    <property type="entry name" value="CHROMOSOME-PARTITIONING PROTEIN PARB-RELATED"/>
    <property type="match status" value="1"/>
</dbReference>
<name>A0A1F6F3Z9_9BACT</name>
<dbReference type="InterPro" id="IPR036086">
    <property type="entry name" value="ParB/Sulfiredoxin_sf"/>
</dbReference>
<dbReference type="PANTHER" id="PTHR33375">
    <property type="entry name" value="CHROMOSOME-PARTITIONING PROTEIN PARB-RELATED"/>
    <property type="match status" value="1"/>
</dbReference>
<protein>
    <recommendedName>
        <fullName evidence="2">ParB-like N-terminal domain-containing protein</fullName>
    </recommendedName>
</protein>
<proteinExistence type="predicted"/>
<dbReference type="AlphaFoldDB" id="A0A1F6F3Z9"/>
<evidence type="ECO:0000313" key="4">
    <source>
        <dbReference type="Proteomes" id="UP000177372"/>
    </source>
</evidence>
<dbReference type="EMBL" id="MFLZ01000004">
    <property type="protein sequence ID" value="OGG80596.1"/>
    <property type="molecule type" value="Genomic_DNA"/>
</dbReference>
<dbReference type="SUPFAM" id="SSF110849">
    <property type="entry name" value="ParB/Sulfiredoxin"/>
    <property type="match status" value="1"/>
</dbReference>
<evidence type="ECO:0000259" key="2">
    <source>
        <dbReference type="SMART" id="SM00470"/>
    </source>
</evidence>
<dbReference type="Proteomes" id="UP000177372">
    <property type="component" value="Unassembled WGS sequence"/>
</dbReference>
<evidence type="ECO:0000256" key="1">
    <source>
        <dbReference type="SAM" id="MobiDB-lite"/>
    </source>
</evidence>
<accession>A0A1F6F3Z9</accession>